<dbReference type="STRING" id="50429.A0A2B4RFZ0"/>
<gene>
    <name evidence="9" type="primary">SHOX</name>
    <name evidence="9" type="ORF">AWC38_SpisGene20391</name>
</gene>
<evidence type="ECO:0000259" key="8">
    <source>
        <dbReference type="PROSITE" id="PS50071"/>
    </source>
</evidence>
<dbReference type="PROSITE" id="PS00027">
    <property type="entry name" value="HOMEOBOX_1"/>
    <property type="match status" value="1"/>
</dbReference>
<feature type="region of interest" description="Disordered" evidence="7">
    <location>
        <begin position="142"/>
        <end position="162"/>
    </location>
</feature>
<dbReference type="PANTHER" id="PTHR46255">
    <property type="entry name" value="SHORT STATURE HOMEOBOX"/>
    <property type="match status" value="1"/>
</dbReference>
<dbReference type="Proteomes" id="UP000225706">
    <property type="component" value="Unassembled WGS sequence"/>
</dbReference>
<feature type="region of interest" description="Disordered" evidence="7">
    <location>
        <begin position="1"/>
        <end position="40"/>
    </location>
</feature>
<keyword evidence="3 5" id="KW-0371">Homeobox</keyword>
<evidence type="ECO:0000256" key="6">
    <source>
        <dbReference type="RuleBase" id="RU000682"/>
    </source>
</evidence>
<evidence type="ECO:0000313" key="10">
    <source>
        <dbReference type="Proteomes" id="UP000225706"/>
    </source>
</evidence>
<comment type="subcellular location">
    <subcellularLocation>
        <location evidence="1 5 6">Nucleus</location>
    </subcellularLocation>
</comment>
<reference evidence="10" key="1">
    <citation type="journal article" date="2017" name="bioRxiv">
        <title>Comparative analysis of the genomes of Stylophora pistillata and Acropora digitifera provides evidence for extensive differences between species of corals.</title>
        <authorList>
            <person name="Voolstra C.R."/>
            <person name="Li Y."/>
            <person name="Liew Y.J."/>
            <person name="Baumgarten S."/>
            <person name="Zoccola D."/>
            <person name="Flot J.-F."/>
            <person name="Tambutte S."/>
            <person name="Allemand D."/>
            <person name="Aranda M."/>
        </authorList>
    </citation>
    <scope>NUCLEOTIDE SEQUENCE [LARGE SCALE GENOMIC DNA]</scope>
</reference>
<comment type="caution">
    <text evidence="9">The sequence shown here is derived from an EMBL/GenBank/DDBJ whole genome shotgun (WGS) entry which is preliminary data.</text>
</comment>
<dbReference type="PRINTS" id="PR00031">
    <property type="entry name" value="HTHREPRESSR"/>
</dbReference>
<dbReference type="OrthoDB" id="6159439at2759"/>
<dbReference type="PROSITE" id="PS50071">
    <property type="entry name" value="HOMEOBOX_2"/>
    <property type="match status" value="1"/>
</dbReference>
<dbReference type="GO" id="GO:0000981">
    <property type="term" value="F:DNA-binding transcription factor activity, RNA polymerase II-specific"/>
    <property type="evidence" value="ECO:0007669"/>
    <property type="project" value="InterPro"/>
</dbReference>
<dbReference type="InterPro" id="IPR052631">
    <property type="entry name" value="Paired_homeobox_Bicoid"/>
</dbReference>
<dbReference type="InterPro" id="IPR017970">
    <property type="entry name" value="Homeobox_CS"/>
</dbReference>
<sequence>MEGLTAFVSRFDKTKPQDSSATQVDDGRVLDNASSSSSSVTLPFSIAEILSDKRNESRKKETEDIRDEIRQYTVQGFDESPRRTHRCKPPRNRKNFTREQLRELEKLFDQTHYPDALTRETLAKRMGLSEARVQIWFQNRRAKSRRQEGPNQRGFVVPVTPTYKPPNHVTPLRQETSMAPFTHGAYRAGCVEHLCMCNHASFVTSVSQVDYNRQFNQQTSIEDLRRKARYHSWGGHNVH</sequence>
<feature type="domain" description="Homeobox" evidence="8">
    <location>
        <begin position="87"/>
        <end position="147"/>
    </location>
</feature>
<keyword evidence="4 5" id="KW-0539">Nucleus</keyword>
<keyword evidence="2 5" id="KW-0238">DNA-binding</keyword>
<dbReference type="SUPFAM" id="SSF46689">
    <property type="entry name" value="Homeodomain-like"/>
    <property type="match status" value="1"/>
</dbReference>
<name>A0A2B4RFZ0_STYPI</name>
<evidence type="ECO:0000256" key="1">
    <source>
        <dbReference type="ARBA" id="ARBA00004123"/>
    </source>
</evidence>
<dbReference type="Gene3D" id="1.10.10.60">
    <property type="entry name" value="Homeodomain-like"/>
    <property type="match status" value="1"/>
</dbReference>
<dbReference type="AlphaFoldDB" id="A0A2B4RFZ0"/>
<evidence type="ECO:0000256" key="5">
    <source>
        <dbReference type="PROSITE-ProRule" id="PRU00108"/>
    </source>
</evidence>
<dbReference type="GO" id="GO:1990837">
    <property type="term" value="F:sequence-specific double-stranded DNA binding"/>
    <property type="evidence" value="ECO:0007669"/>
    <property type="project" value="TreeGrafter"/>
</dbReference>
<feature type="DNA-binding region" description="Homeobox" evidence="5">
    <location>
        <begin position="89"/>
        <end position="148"/>
    </location>
</feature>
<evidence type="ECO:0000256" key="2">
    <source>
        <dbReference type="ARBA" id="ARBA00023125"/>
    </source>
</evidence>
<evidence type="ECO:0000313" key="9">
    <source>
        <dbReference type="EMBL" id="PFX15390.1"/>
    </source>
</evidence>
<evidence type="ECO:0000256" key="3">
    <source>
        <dbReference type="ARBA" id="ARBA00023155"/>
    </source>
</evidence>
<dbReference type="InterPro" id="IPR001356">
    <property type="entry name" value="HD"/>
</dbReference>
<dbReference type="FunFam" id="1.10.10.60:FF:000679">
    <property type="entry name" value="Homeobox protein aristaless"/>
    <property type="match status" value="1"/>
</dbReference>
<dbReference type="Pfam" id="PF00046">
    <property type="entry name" value="Homeodomain"/>
    <property type="match status" value="1"/>
</dbReference>
<proteinExistence type="predicted"/>
<dbReference type="InterPro" id="IPR009057">
    <property type="entry name" value="Homeodomain-like_sf"/>
</dbReference>
<dbReference type="PANTHER" id="PTHR46255:SF3">
    <property type="entry name" value="HOMEOBOX DOMAIN-CONTAINING PROTEIN"/>
    <property type="match status" value="1"/>
</dbReference>
<evidence type="ECO:0000256" key="7">
    <source>
        <dbReference type="SAM" id="MobiDB-lite"/>
    </source>
</evidence>
<dbReference type="GO" id="GO:0005634">
    <property type="term" value="C:nucleus"/>
    <property type="evidence" value="ECO:0007669"/>
    <property type="project" value="UniProtKB-SubCell"/>
</dbReference>
<dbReference type="EMBL" id="LSMT01000654">
    <property type="protein sequence ID" value="PFX15390.1"/>
    <property type="molecule type" value="Genomic_DNA"/>
</dbReference>
<keyword evidence="10" id="KW-1185">Reference proteome</keyword>
<dbReference type="InterPro" id="IPR000047">
    <property type="entry name" value="HTH_motif"/>
</dbReference>
<organism evidence="9 10">
    <name type="scientific">Stylophora pistillata</name>
    <name type="common">Smooth cauliflower coral</name>
    <dbReference type="NCBI Taxonomy" id="50429"/>
    <lineage>
        <taxon>Eukaryota</taxon>
        <taxon>Metazoa</taxon>
        <taxon>Cnidaria</taxon>
        <taxon>Anthozoa</taxon>
        <taxon>Hexacorallia</taxon>
        <taxon>Scleractinia</taxon>
        <taxon>Astrocoeniina</taxon>
        <taxon>Pocilloporidae</taxon>
        <taxon>Stylophora</taxon>
    </lineage>
</organism>
<evidence type="ECO:0000256" key="4">
    <source>
        <dbReference type="ARBA" id="ARBA00023242"/>
    </source>
</evidence>
<dbReference type="CDD" id="cd00086">
    <property type="entry name" value="homeodomain"/>
    <property type="match status" value="1"/>
</dbReference>
<dbReference type="SMART" id="SM00389">
    <property type="entry name" value="HOX"/>
    <property type="match status" value="1"/>
</dbReference>
<protein>
    <submittedName>
        <fullName evidence="9">Short stature homeobox protein</fullName>
    </submittedName>
</protein>
<accession>A0A2B4RFZ0</accession>